<evidence type="ECO:0000313" key="1">
    <source>
        <dbReference type="EMBL" id="VDD89779.1"/>
    </source>
</evidence>
<protein>
    <submittedName>
        <fullName evidence="3">Ovule protein</fullName>
    </submittedName>
</protein>
<evidence type="ECO:0000313" key="3">
    <source>
        <dbReference type="WBParaSite" id="EVEC_0000482201-mRNA-1"/>
    </source>
</evidence>
<proteinExistence type="predicted"/>
<evidence type="ECO:0000313" key="2">
    <source>
        <dbReference type="Proteomes" id="UP000274131"/>
    </source>
</evidence>
<keyword evidence="2" id="KW-1185">Reference proteome</keyword>
<organism evidence="3">
    <name type="scientific">Enterobius vermicularis</name>
    <name type="common">Human pinworm</name>
    <dbReference type="NCBI Taxonomy" id="51028"/>
    <lineage>
        <taxon>Eukaryota</taxon>
        <taxon>Metazoa</taxon>
        <taxon>Ecdysozoa</taxon>
        <taxon>Nematoda</taxon>
        <taxon>Chromadorea</taxon>
        <taxon>Rhabditida</taxon>
        <taxon>Spirurina</taxon>
        <taxon>Oxyuridomorpha</taxon>
        <taxon>Oxyuroidea</taxon>
        <taxon>Oxyuridae</taxon>
        <taxon>Enterobius</taxon>
    </lineage>
</organism>
<dbReference type="EMBL" id="UXUI01007885">
    <property type="protein sequence ID" value="VDD89779.1"/>
    <property type="molecule type" value="Genomic_DNA"/>
</dbReference>
<dbReference type="Proteomes" id="UP000274131">
    <property type="component" value="Unassembled WGS sequence"/>
</dbReference>
<dbReference type="AlphaFoldDB" id="A0A0N4V412"/>
<accession>A0A0N4V412</accession>
<name>A0A0N4V412_ENTVE</name>
<dbReference type="WBParaSite" id="EVEC_0000482201-mRNA-1">
    <property type="protein sequence ID" value="EVEC_0000482201-mRNA-1"/>
    <property type="gene ID" value="EVEC_0000482201"/>
</dbReference>
<gene>
    <name evidence="1" type="ORF">EVEC_LOCUS4530</name>
</gene>
<sequence>MLREAPVCCLLAVGQVDEEKNLILRNLLQVMGYGGGSQSAIKGVIVQFSSAVKSMQTSTTTASVSVLGSEKELRQDAEAASKIVCYKRDRRTM</sequence>
<reference evidence="3" key="1">
    <citation type="submission" date="2017-02" db="UniProtKB">
        <authorList>
            <consortium name="WormBaseParasite"/>
        </authorList>
    </citation>
    <scope>IDENTIFICATION</scope>
</reference>
<reference evidence="1 2" key="2">
    <citation type="submission" date="2018-10" db="EMBL/GenBank/DDBJ databases">
        <authorList>
            <consortium name="Pathogen Informatics"/>
        </authorList>
    </citation>
    <scope>NUCLEOTIDE SEQUENCE [LARGE SCALE GENOMIC DNA]</scope>
</reference>